<dbReference type="GO" id="GO:0008932">
    <property type="term" value="F:lytic endotransglycosylase activity"/>
    <property type="evidence" value="ECO:0007669"/>
    <property type="project" value="UniProtKB-UniRule"/>
</dbReference>
<dbReference type="CDD" id="cd22268">
    <property type="entry name" value="DPBB_RlpA-like"/>
    <property type="match status" value="1"/>
</dbReference>
<dbReference type="InterPro" id="IPR034718">
    <property type="entry name" value="RlpA"/>
</dbReference>
<dbReference type="Gene3D" id="2.40.40.10">
    <property type="entry name" value="RlpA-like domain"/>
    <property type="match status" value="1"/>
</dbReference>
<feature type="domain" description="G5" evidence="7">
    <location>
        <begin position="196"/>
        <end position="276"/>
    </location>
</feature>
<dbReference type="EC" id="4.2.2.-" evidence="4"/>
<dbReference type="GO" id="GO:0071555">
    <property type="term" value="P:cell wall organization"/>
    <property type="evidence" value="ECO:0007669"/>
    <property type="project" value="UniProtKB-KW"/>
</dbReference>
<dbReference type="Pfam" id="PF03990">
    <property type="entry name" value="DUF348"/>
    <property type="match status" value="3"/>
</dbReference>
<dbReference type="InterPro" id="IPR012997">
    <property type="entry name" value="RplA"/>
</dbReference>
<keyword evidence="3 4" id="KW-0961">Cell wall biogenesis/degradation</keyword>
<accession>A0AAC8YG61</accession>
<comment type="similarity">
    <text evidence="4 5">Belongs to the RlpA family.</text>
</comment>
<evidence type="ECO:0000259" key="7">
    <source>
        <dbReference type="PROSITE" id="PS51109"/>
    </source>
</evidence>
<dbReference type="InterPro" id="IPR011098">
    <property type="entry name" value="G5_dom"/>
</dbReference>
<dbReference type="SMART" id="SM01208">
    <property type="entry name" value="G5"/>
    <property type="match status" value="1"/>
</dbReference>
<dbReference type="GO" id="GO:0000270">
    <property type="term" value="P:peptidoglycan metabolic process"/>
    <property type="evidence" value="ECO:0007669"/>
    <property type="project" value="UniProtKB-UniRule"/>
</dbReference>
<protein>
    <recommendedName>
        <fullName evidence="4">Probable endolytic peptidoglycan transglycosylase RlpA</fullName>
        <ecNumber evidence="4">4.2.2.-</ecNumber>
    </recommendedName>
</protein>
<evidence type="ECO:0000313" key="8">
    <source>
        <dbReference type="EMBL" id="AMS06091.1"/>
    </source>
</evidence>
<evidence type="ECO:0000256" key="2">
    <source>
        <dbReference type="ARBA" id="ARBA00023239"/>
    </source>
</evidence>
<keyword evidence="1 4" id="KW-0732">Signal</keyword>
<dbReference type="EMBL" id="CP015970">
    <property type="protein sequence ID" value="AOZ47553.1"/>
    <property type="molecule type" value="Genomic_DNA"/>
</dbReference>
<proteinExistence type="inferred from homology"/>
<evidence type="ECO:0000256" key="5">
    <source>
        <dbReference type="RuleBase" id="RU003495"/>
    </source>
</evidence>
<dbReference type="PROSITE" id="PS51109">
    <property type="entry name" value="G5"/>
    <property type="match status" value="1"/>
</dbReference>
<dbReference type="InterPro" id="IPR007137">
    <property type="entry name" value="DUF348"/>
</dbReference>
<evidence type="ECO:0000256" key="6">
    <source>
        <dbReference type="SAM" id="MobiDB-lite"/>
    </source>
</evidence>
<feature type="signal peptide" evidence="4">
    <location>
        <begin position="1"/>
        <end position="18"/>
    </location>
</feature>
<feature type="compositionally biased region" description="Low complexity" evidence="6">
    <location>
        <begin position="279"/>
        <end position="289"/>
    </location>
</feature>
<dbReference type="RefSeq" id="WP_062820013.1">
    <property type="nucleotide sequence ID" value="NZ_CP014352.1"/>
</dbReference>
<dbReference type="PANTHER" id="PTHR34183">
    <property type="entry name" value="ENDOLYTIC PEPTIDOGLYCAN TRANSGLYCOSYLASE RLPA"/>
    <property type="match status" value="1"/>
</dbReference>
<keyword evidence="11" id="KW-1185">Reference proteome</keyword>
<comment type="function">
    <text evidence="4">Lytic transglycosylase with a strong preference for naked glycan strands that lack stem peptides.</text>
</comment>
<evidence type="ECO:0000313" key="10">
    <source>
        <dbReference type="Proteomes" id="UP000075221"/>
    </source>
</evidence>
<dbReference type="HAMAP" id="MF_02071">
    <property type="entry name" value="RlpA"/>
    <property type="match status" value="1"/>
</dbReference>
<dbReference type="PANTHER" id="PTHR34183:SF8">
    <property type="entry name" value="ENDOLYTIC PEPTIDOGLYCAN TRANSGLYCOSYLASE RLPA-RELATED"/>
    <property type="match status" value="1"/>
</dbReference>
<evidence type="ECO:0000256" key="4">
    <source>
        <dbReference type="HAMAP-Rule" id="MF_02071"/>
    </source>
</evidence>
<gene>
    <name evidence="4" type="primary">rlpA</name>
    <name evidence="9" type="ORF">A8L58_13700</name>
    <name evidence="8" type="ORF">AXH35_12250</name>
</gene>
<evidence type="ECO:0000313" key="9">
    <source>
        <dbReference type="EMBL" id="AOZ47553.1"/>
    </source>
</evidence>
<dbReference type="InterPro" id="IPR009009">
    <property type="entry name" value="RlpA-like_DPBB"/>
</dbReference>
<dbReference type="Gene3D" id="2.20.230.10">
    <property type="entry name" value="Resuscitation-promoting factor rpfb"/>
    <property type="match status" value="1"/>
</dbReference>
<dbReference type="Pfam" id="PF03330">
    <property type="entry name" value="DPBB_1"/>
    <property type="match status" value="1"/>
</dbReference>
<keyword evidence="2 4" id="KW-0456">Lyase</keyword>
<dbReference type="EMBL" id="CP014352">
    <property type="protein sequence ID" value="AMS06091.1"/>
    <property type="molecule type" value="Genomic_DNA"/>
</dbReference>
<feature type="compositionally biased region" description="Polar residues" evidence="6">
    <location>
        <begin position="256"/>
        <end position="271"/>
    </location>
</feature>
<sequence precursor="true">MSKVVAAAVAGAVTLTSAGGLTMAKVLDRNDVTISIDGVSQQTKVKPGTVAQALEAQGIKVNSHDSVQPSLGTRTADGTRIAVNYGRKLNVNVDGSKVSRWTTARSVDTALRQLNLDDPLNVVSVSRSAGISRKGLDFDVKTAKDVTVTAKGKQHKVKLVGTVGDALKKAGVQYDSDDEVNHGLNAPLTKGMAITWAQIDKKQTTKTVSVGFDKKSVKDSSMTKGDTEITTKGVNGENVETWQMIYKDGKLVSQKKTATKQSKAPVTQVTKVGTKAPKSSSSSSSSSSSGTPVTSGETCQASTYGEGDGTAGGPTASGETFDPSAMTAAHKTLPLGTVIRVTNLANNKTVTVRINDRGPYIAGRCLDLSTAAMNAIGGDGVATVRYSQ</sequence>
<name>A0AAC8YG61_9ACTN</name>
<evidence type="ECO:0000256" key="3">
    <source>
        <dbReference type="ARBA" id="ARBA00023316"/>
    </source>
</evidence>
<dbReference type="SUPFAM" id="SSF50685">
    <property type="entry name" value="Barwin-like endoglucanases"/>
    <property type="match status" value="1"/>
</dbReference>
<dbReference type="AlphaFoldDB" id="A0AAC8YG61"/>
<feature type="chain" id="PRO_5041753232" description="Probable endolytic peptidoglycan transglycosylase RlpA" evidence="4">
    <location>
        <begin position="19"/>
        <end position="388"/>
    </location>
</feature>
<feature type="region of interest" description="Disordered" evidence="6">
    <location>
        <begin position="256"/>
        <end position="322"/>
    </location>
</feature>
<dbReference type="InterPro" id="IPR036908">
    <property type="entry name" value="RlpA-like_sf"/>
</dbReference>
<reference evidence="9 11" key="1">
    <citation type="journal article" date="2016" name="Plant Dis.">
        <title>Improved production of propionic acid using genome shuffling.</title>
        <authorList>
            <person name="Luna-Flores C.H."/>
            <person name="Palfreyman R.W."/>
            <person name="Kromer J.O."/>
            <person name="Nielsen L.K."/>
            <person name="Marcellin E."/>
        </authorList>
    </citation>
    <scope>NUCLEOTIDE SEQUENCE [LARGE SCALE GENOMIC DNA]</scope>
    <source>
        <strain evidence="9 11">F3E8</strain>
    </source>
</reference>
<dbReference type="NCBIfam" id="TIGR00413">
    <property type="entry name" value="rlpA"/>
    <property type="match status" value="1"/>
</dbReference>
<organism evidence="8 10">
    <name type="scientific">Acidipropionibacterium acidipropionici</name>
    <dbReference type="NCBI Taxonomy" id="1748"/>
    <lineage>
        <taxon>Bacteria</taxon>
        <taxon>Bacillati</taxon>
        <taxon>Actinomycetota</taxon>
        <taxon>Actinomycetes</taxon>
        <taxon>Propionibacteriales</taxon>
        <taxon>Propionibacteriaceae</taxon>
        <taxon>Acidipropionibacterium</taxon>
    </lineage>
</organism>
<evidence type="ECO:0000313" key="11">
    <source>
        <dbReference type="Proteomes" id="UP000178666"/>
    </source>
</evidence>
<dbReference type="Pfam" id="PF07501">
    <property type="entry name" value="G5"/>
    <property type="match status" value="1"/>
</dbReference>
<dbReference type="Proteomes" id="UP000178666">
    <property type="component" value="Chromosome"/>
</dbReference>
<feature type="compositionally biased region" description="Polar residues" evidence="6">
    <location>
        <begin position="290"/>
        <end position="303"/>
    </location>
</feature>
<dbReference type="Proteomes" id="UP000075221">
    <property type="component" value="Chromosome"/>
</dbReference>
<reference evidence="8 10" key="2">
    <citation type="submission" date="2016-02" db="EMBL/GenBank/DDBJ databases">
        <title>Complete Genome Sequence of Propionibacterium acidipropionici ATCC 55737.</title>
        <authorList>
            <person name="Luna Flores C.H."/>
            <person name="Nielsen L.K."/>
            <person name="Marcellin E."/>
        </authorList>
    </citation>
    <scope>NUCLEOTIDE SEQUENCE [LARGE SCALE GENOMIC DNA]</scope>
    <source>
        <strain evidence="8 10">ATCC 55737</strain>
    </source>
</reference>
<evidence type="ECO:0000256" key="1">
    <source>
        <dbReference type="ARBA" id="ARBA00022729"/>
    </source>
</evidence>